<sequence length="181" mass="20480">MGRQLKALTSALIDFINNQKLFFVATAMEDGTVNLSPKGLDSLRVINENRVIWLNMTGSGNETAIHLSHKNRITLMFCAFEGNPLILRLYGKASVCNYNDSEWTKHIDLFPTTPGARQLIDVQIEKIQTSCGMGVPLIEYKEDRRELLAWAEDKGIDGLEKYWEIKNTNSIDGFQVNSEIK</sequence>
<dbReference type="InterPro" id="IPR012349">
    <property type="entry name" value="Split_barrel_FMN-bd"/>
</dbReference>
<keyword evidence="3" id="KW-1185">Reference proteome</keyword>
<dbReference type="EMBL" id="JAAABI010000008">
    <property type="protein sequence ID" value="NAY93276.1"/>
    <property type="molecule type" value="Genomic_DNA"/>
</dbReference>
<feature type="domain" description="Pyridoxamine 5'-phosphate oxidase N-terminal" evidence="1">
    <location>
        <begin position="9"/>
        <end position="131"/>
    </location>
</feature>
<dbReference type="Gene3D" id="2.30.110.10">
    <property type="entry name" value="Electron Transport, Fmn-binding Protein, Chain A"/>
    <property type="match status" value="1"/>
</dbReference>
<proteinExistence type="predicted"/>
<organism evidence="2 3">
    <name type="scientific">Flagellimonas ochracea</name>
    <dbReference type="NCBI Taxonomy" id="2696472"/>
    <lineage>
        <taxon>Bacteria</taxon>
        <taxon>Pseudomonadati</taxon>
        <taxon>Bacteroidota</taxon>
        <taxon>Flavobacteriia</taxon>
        <taxon>Flavobacteriales</taxon>
        <taxon>Flavobacteriaceae</taxon>
        <taxon>Flagellimonas</taxon>
    </lineage>
</organism>
<evidence type="ECO:0000313" key="2">
    <source>
        <dbReference type="EMBL" id="NAY93276.1"/>
    </source>
</evidence>
<accession>A0A964TF99</accession>
<protein>
    <submittedName>
        <fullName evidence="2">Pyridoxamine 5'-phosphate oxidase family protein</fullName>
    </submittedName>
</protein>
<comment type="caution">
    <text evidence="2">The sequence shown here is derived from an EMBL/GenBank/DDBJ whole genome shotgun (WGS) entry which is preliminary data.</text>
</comment>
<gene>
    <name evidence="2" type="ORF">GTQ34_15300</name>
</gene>
<dbReference type="RefSeq" id="WP_166524687.1">
    <property type="nucleotide sequence ID" value="NZ_JAAABI010000008.1"/>
</dbReference>
<evidence type="ECO:0000313" key="3">
    <source>
        <dbReference type="Proteomes" id="UP000667650"/>
    </source>
</evidence>
<dbReference type="PANTHER" id="PTHR39336:SF1">
    <property type="entry name" value="PYRIDOXAMINE PHOSPHATE OXIDASE FAMILY PROTEIN (AFU_ORTHOLOGUE AFUA_6G11440)"/>
    <property type="match status" value="1"/>
</dbReference>
<dbReference type="SUPFAM" id="SSF50475">
    <property type="entry name" value="FMN-binding split barrel"/>
    <property type="match status" value="1"/>
</dbReference>
<name>A0A964TF99_9FLAO</name>
<dbReference type="Proteomes" id="UP000667650">
    <property type="component" value="Unassembled WGS sequence"/>
</dbReference>
<dbReference type="AlphaFoldDB" id="A0A964TF99"/>
<reference evidence="2" key="1">
    <citation type="submission" date="2020-01" db="EMBL/GenBank/DDBJ databases">
        <title>Muricauda ochracea sp. nov., isolated from a tidal flat of Garorim bay in Korea.</title>
        <authorList>
            <person name="Kim D."/>
            <person name="Yoo Y."/>
            <person name="Kim J.-J."/>
        </authorList>
    </citation>
    <scope>NUCLEOTIDE SEQUENCE</scope>
    <source>
        <strain evidence="2">JGD-17</strain>
    </source>
</reference>
<dbReference type="InterPro" id="IPR011576">
    <property type="entry name" value="Pyridox_Oxase_N"/>
</dbReference>
<dbReference type="PANTHER" id="PTHR39336">
    <property type="entry name" value="PYRIDOXAMINE PHOSPHATE OXIDASE FAMILY PROTEIN (AFU_ORTHOLOGUE AFUA_6G11440)"/>
    <property type="match status" value="1"/>
</dbReference>
<evidence type="ECO:0000259" key="1">
    <source>
        <dbReference type="Pfam" id="PF01243"/>
    </source>
</evidence>
<dbReference type="Pfam" id="PF01243">
    <property type="entry name" value="PNPOx_N"/>
    <property type="match status" value="1"/>
</dbReference>